<dbReference type="Pfam" id="PF08272">
    <property type="entry name" value="Zn_Ribbon_Topo"/>
    <property type="match status" value="1"/>
</dbReference>
<dbReference type="SUPFAM" id="SSF57783">
    <property type="entry name" value="Zinc beta-ribbon"/>
    <property type="match status" value="1"/>
</dbReference>
<evidence type="ECO:0000259" key="3">
    <source>
        <dbReference type="Pfam" id="PF08272"/>
    </source>
</evidence>
<dbReference type="GO" id="GO:0003917">
    <property type="term" value="F:DNA topoisomerase type I (single strand cut, ATP-independent) activity"/>
    <property type="evidence" value="ECO:0007669"/>
    <property type="project" value="InterPro"/>
</dbReference>
<proteinExistence type="predicted"/>
<name>A0A1B6NXG2_9ZZZZ</name>
<comment type="caution">
    <text evidence="4">The sequence shown here is derived from an EMBL/GenBank/DDBJ whole genome shotgun (WGS) entry which is preliminary data.</text>
</comment>
<dbReference type="Gene3D" id="2.20.25.10">
    <property type="match status" value="1"/>
</dbReference>
<evidence type="ECO:0000256" key="1">
    <source>
        <dbReference type="ARBA" id="ARBA00023125"/>
    </source>
</evidence>
<keyword evidence="2 4" id="KW-0413">Isomerase</keyword>
<reference evidence="4" key="1">
    <citation type="submission" date="2013-11" db="EMBL/GenBank/DDBJ databases">
        <title>Microbial diversity, functional groups and degradation webs in Northern and Southern Mediterranean and Red Sea marine crude oil polluted sites.</title>
        <authorList>
            <person name="Daffonchio D."/>
            <person name="Mapelli F."/>
            <person name="Ferrer M."/>
            <person name="Richter M."/>
            <person name="Cherif A."/>
            <person name="Malkawi H.I."/>
            <person name="Yakimov M.M."/>
            <person name="Abdel-Fattah Y.R."/>
            <person name="Blaghen M."/>
            <person name="Golyshin P.N."/>
            <person name="Kalogerakis N."/>
            <person name="Boon N."/>
            <person name="Magagnini M."/>
            <person name="Fava F."/>
        </authorList>
    </citation>
    <scope>NUCLEOTIDE SEQUENCE</scope>
</reference>
<dbReference type="EMBL" id="AYSL01000194">
    <property type="protein sequence ID" value="KTF08028.1"/>
    <property type="molecule type" value="Genomic_DNA"/>
</dbReference>
<evidence type="ECO:0000256" key="2">
    <source>
        <dbReference type="ARBA" id="ARBA00023235"/>
    </source>
</evidence>
<feature type="domain" description="DNA topoisomerase I zinc ribbon-like bacterial-type" evidence="3">
    <location>
        <begin position="28"/>
        <end position="68"/>
    </location>
</feature>
<dbReference type="GO" id="GO:0003677">
    <property type="term" value="F:DNA binding"/>
    <property type="evidence" value="ECO:0007669"/>
    <property type="project" value="UniProtKB-KW"/>
</dbReference>
<organism evidence="4">
    <name type="scientific">marine sediment metagenome</name>
    <dbReference type="NCBI Taxonomy" id="412755"/>
    <lineage>
        <taxon>unclassified sequences</taxon>
        <taxon>metagenomes</taxon>
        <taxon>ecological metagenomes</taxon>
    </lineage>
</organism>
<protein>
    <submittedName>
        <fullName evidence="4">DNA topoisomerase I, zinc ribbon-like, bacterial-type domain protein</fullName>
        <ecNumber evidence="4">5.99.1.2</ecNumber>
    </submittedName>
</protein>
<dbReference type="EC" id="5.99.1.2" evidence="4"/>
<keyword evidence="1" id="KW-0238">DNA-binding</keyword>
<gene>
    <name evidence="4" type="ORF">MGSAQ_000474</name>
</gene>
<dbReference type="GO" id="GO:0006265">
    <property type="term" value="P:DNA topological change"/>
    <property type="evidence" value="ECO:0007669"/>
    <property type="project" value="InterPro"/>
</dbReference>
<evidence type="ECO:0000313" key="4">
    <source>
        <dbReference type="EMBL" id="KTF08028.1"/>
    </source>
</evidence>
<dbReference type="InterPro" id="IPR013263">
    <property type="entry name" value="TopoI_Znr_bac"/>
</dbReference>
<accession>A0A1B6NXG2</accession>
<sequence length="82" mass="9472">MEELARFRDRISPKFYYLADAPKTDPDGNPAIVRYSRKTKQQYVMSENENGKATGWSAWYDNGKWQEQAAKKPAAKSKAKKK</sequence>
<dbReference type="AlphaFoldDB" id="A0A1B6NXG2"/>